<dbReference type="InterPro" id="IPR013785">
    <property type="entry name" value="Aldolase_TIM"/>
</dbReference>
<dbReference type="Proteomes" id="UP000178859">
    <property type="component" value="Unassembled WGS sequence"/>
</dbReference>
<dbReference type="EMBL" id="MFDT01000024">
    <property type="protein sequence ID" value="OGE64887.1"/>
    <property type="molecule type" value="Genomic_DNA"/>
</dbReference>
<evidence type="ECO:0008006" key="3">
    <source>
        <dbReference type="Google" id="ProtNLM"/>
    </source>
</evidence>
<dbReference type="SUPFAM" id="SSF51412">
    <property type="entry name" value="Inosine monophosphate dehydrogenase (IMPDH)"/>
    <property type="match status" value="1"/>
</dbReference>
<dbReference type="PANTHER" id="PTHR32332">
    <property type="entry name" value="2-NITROPROPANE DIOXYGENASE"/>
    <property type="match status" value="1"/>
</dbReference>
<proteinExistence type="predicted"/>
<dbReference type="Gene3D" id="3.20.20.70">
    <property type="entry name" value="Aldolase class I"/>
    <property type="match status" value="1"/>
</dbReference>
<dbReference type="PANTHER" id="PTHR32332:SF33">
    <property type="entry name" value="NITRONATE MONOOXYGENASE DOMAIN-CONTAINING PROTEIN"/>
    <property type="match status" value="1"/>
</dbReference>
<reference evidence="1 2" key="1">
    <citation type="journal article" date="2016" name="Nat. Commun.">
        <title>Thousands of microbial genomes shed light on interconnected biogeochemical processes in an aquifer system.</title>
        <authorList>
            <person name="Anantharaman K."/>
            <person name="Brown C.T."/>
            <person name="Hug L.A."/>
            <person name="Sharon I."/>
            <person name="Castelle C.J."/>
            <person name="Probst A.J."/>
            <person name="Thomas B.C."/>
            <person name="Singh A."/>
            <person name="Wilkins M.J."/>
            <person name="Karaoz U."/>
            <person name="Brodie E.L."/>
            <person name="Williams K.H."/>
            <person name="Hubbard S.S."/>
            <person name="Banfield J.F."/>
        </authorList>
    </citation>
    <scope>NUCLEOTIDE SEQUENCE [LARGE SCALE GENOMIC DNA]</scope>
</reference>
<organism evidence="1 2">
    <name type="scientific">Candidatus Daviesbacteria bacterium RIFCSPLOWO2_02_FULL_36_7</name>
    <dbReference type="NCBI Taxonomy" id="1797792"/>
    <lineage>
        <taxon>Bacteria</taxon>
        <taxon>Candidatus Daviesiibacteriota</taxon>
    </lineage>
</organism>
<sequence>MISIEADSQLPVLIQGGMGVGISHWKLARAVALAGKKLDQPVLGVVSGTGVELLLVRRLQDGDPGGHMQRALAAFPYSEISEQIINDYYTDVKKPPTARYRQTPRPSDLLSSNSEYRRAMNQLSVAANFVEVYLAKEGHNRPIGINHLEKIQLLALPRLYGAMLAEVDYVLEGAGIPDQVPGVLDHFANRETAQYKIDVIGSKERAEVTFDPRELDEGSPTLKRPPFLAVIASNLLAKVLVSNRVSGYVNGFIVEGPTAGGHNAPPRGKFQLNDRGEPIYGDKDVVDLEQLATLDRPFWLAGSYGSPARLAEALASGATGIQVGTVFALSEESGMRSDIKEQLLRQLADKGALDIFTSLVASPTGFPIKIVQETGTLSEKETYDDRKRRCTLGHLDQPYLTPKGTIGVRCPAEPVGAYVQKGGDILKTKGSICFCNGLLTTAGYPQQDKLGIEPPVITLGDDVRSIQGVPKKEDGSYNAEDAIRYLLRDHIADSTA</sequence>
<gene>
    <name evidence="1" type="ORF">A3I48_01220</name>
</gene>
<name>A0A1F5MHM5_9BACT</name>
<protein>
    <recommendedName>
        <fullName evidence="3">Nitronate monooxygenase domain-containing protein</fullName>
    </recommendedName>
</protein>
<dbReference type="AlphaFoldDB" id="A0A1F5MHM5"/>
<evidence type="ECO:0000313" key="2">
    <source>
        <dbReference type="Proteomes" id="UP000178859"/>
    </source>
</evidence>
<comment type="caution">
    <text evidence="1">The sequence shown here is derived from an EMBL/GenBank/DDBJ whole genome shotgun (WGS) entry which is preliminary data.</text>
</comment>
<accession>A0A1F5MHM5</accession>
<evidence type="ECO:0000313" key="1">
    <source>
        <dbReference type="EMBL" id="OGE64887.1"/>
    </source>
</evidence>